<evidence type="ECO:0000256" key="3">
    <source>
        <dbReference type="ARBA" id="ARBA00012643"/>
    </source>
</evidence>
<dbReference type="SUPFAM" id="SSF56784">
    <property type="entry name" value="HAD-like"/>
    <property type="match status" value="1"/>
</dbReference>
<protein>
    <recommendedName>
        <fullName evidence="3 9">5'-nucleotidase</fullName>
        <ecNumber evidence="3 9">3.1.3.5</ecNumber>
    </recommendedName>
</protein>
<keyword evidence="4" id="KW-0479">Metal-binding</keyword>
<dbReference type="PANTHER" id="PTHR13045">
    <property type="entry name" value="5'-NUCLEOTIDASE"/>
    <property type="match status" value="1"/>
</dbReference>
<comment type="similarity">
    <text evidence="2 9">Belongs to the pyrimidine 5'-nucleotidase family.</text>
</comment>
<proteinExistence type="inferred from homology"/>
<dbReference type="SFLD" id="SFLDS00003">
    <property type="entry name" value="Haloacid_Dehalogenase"/>
    <property type="match status" value="1"/>
</dbReference>
<evidence type="ECO:0000256" key="2">
    <source>
        <dbReference type="ARBA" id="ARBA00008389"/>
    </source>
</evidence>
<dbReference type="GO" id="GO:0008253">
    <property type="term" value="F:5'-nucleotidase activity"/>
    <property type="evidence" value="ECO:0007669"/>
    <property type="project" value="UniProtKB-EC"/>
</dbReference>
<keyword evidence="9" id="KW-0963">Cytoplasm</keyword>
<keyword evidence="6 9" id="KW-0378">Hydrolase</keyword>
<sequence length="303" mass="34655">MPGSFEKLFAESHVKCRDREDVEKKLEKILTDGVNELLVLSDFDYTLSRAFDENGDRCWSTLGVFDILADEVQPGLSKEILQLWEYYHPIEFDPHMSLDEKIPHMEDWWSKAHELICSAPFTKKILEGFVAKSNVRLREGGEEWIRHLEHSGVPLVVFSAGSGDVIHMHLNNKLGKIPDNVHIIANMIEYDGKGHLEKFKEPLIHVFNKNATVIQKNGPFWDAHSTRKHLLLMGDSLGDIHMDVGEDHQGVTLKIGFLNKYSDDLYKRFLQGFDIVVLNDQTMKIPDMITKMVTSSKNEKAAV</sequence>
<keyword evidence="10" id="KW-1185">Reference proteome</keyword>
<dbReference type="GO" id="GO:0009117">
    <property type="term" value="P:nucleotide metabolic process"/>
    <property type="evidence" value="ECO:0007669"/>
    <property type="project" value="UniProtKB-KW"/>
</dbReference>
<evidence type="ECO:0000256" key="8">
    <source>
        <dbReference type="ARBA" id="ARBA00023080"/>
    </source>
</evidence>
<name>A0AAF3ENY4_9BILA</name>
<dbReference type="InterPro" id="IPR036412">
    <property type="entry name" value="HAD-like_sf"/>
</dbReference>
<keyword evidence="8 9" id="KW-0546">Nucleotide metabolism</keyword>
<dbReference type="InterPro" id="IPR023214">
    <property type="entry name" value="HAD_sf"/>
</dbReference>
<evidence type="ECO:0000313" key="10">
    <source>
        <dbReference type="Proteomes" id="UP000887575"/>
    </source>
</evidence>
<keyword evidence="7" id="KW-0460">Magnesium</keyword>
<dbReference type="Gene3D" id="1.10.150.340">
    <property type="entry name" value="Pyrimidine 5'-nucleotidase (UMPH-1), N-terminal domain"/>
    <property type="match status" value="1"/>
</dbReference>
<evidence type="ECO:0000256" key="6">
    <source>
        <dbReference type="ARBA" id="ARBA00022801"/>
    </source>
</evidence>
<dbReference type="WBParaSite" id="MBELARI_LOCUS15771">
    <property type="protein sequence ID" value="MBELARI_LOCUS15771"/>
    <property type="gene ID" value="MBELARI_LOCUS15771"/>
</dbReference>
<accession>A0AAF3ENY4</accession>
<dbReference type="EC" id="3.1.3.5" evidence="3 9"/>
<dbReference type="GO" id="GO:0005737">
    <property type="term" value="C:cytoplasm"/>
    <property type="evidence" value="ECO:0007669"/>
    <property type="project" value="UniProtKB-SubCell"/>
</dbReference>
<dbReference type="InterPro" id="IPR006434">
    <property type="entry name" value="Pyrimidine_nucleotidase_eu"/>
</dbReference>
<dbReference type="Proteomes" id="UP000887575">
    <property type="component" value="Unassembled WGS sequence"/>
</dbReference>
<dbReference type="NCBIfam" id="TIGR01544">
    <property type="entry name" value="HAD-SF-IE"/>
    <property type="match status" value="1"/>
</dbReference>
<evidence type="ECO:0000256" key="7">
    <source>
        <dbReference type="ARBA" id="ARBA00022842"/>
    </source>
</evidence>
<dbReference type="FunFam" id="1.10.150.340:FF:000001">
    <property type="entry name" value="Cytosolic 5-nucleotidase 3-like"/>
    <property type="match status" value="1"/>
</dbReference>
<dbReference type="Pfam" id="PF05822">
    <property type="entry name" value="UMPH-1"/>
    <property type="match status" value="1"/>
</dbReference>
<dbReference type="SFLD" id="SFLDG01128">
    <property type="entry name" value="C1.4:_5'-Nucleotidase_Like"/>
    <property type="match status" value="1"/>
</dbReference>
<organism evidence="10 11">
    <name type="scientific">Mesorhabditis belari</name>
    <dbReference type="NCBI Taxonomy" id="2138241"/>
    <lineage>
        <taxon>Eukaryota</taxon>
        <taxon>Metazoa</taxon>
        <taxon>Ecdysozoa</taxon>
        <taxon>Nematoda</taxon>
        <taxon>Chromadorea</taxon>
        <taxon>Rhabditida</taxon>
        <taxon>Rhabditina</taxon>
        <taxon>Rhabditomorpha</taxon>
        <taxon>Rhabditoidea</taxon>
        <taxon>Rhabditidae</taxon>
        <taxon>Mesorhabditinae</taxon>
        <taxon>Mesorhabditis</taxon>
    </lineage>
</organism>
<dbReference type="PANTHER" id="PTHR13045:SF0">
    <property type="entry name" value="7-METHYLGUANOSINE PHOSPHATE-SPECIFIC 5'-NUCLEOTIDASE"/>
    <property type="match status" value="1"/>
</dbReference>
<dbReference type="GO" id="GO:0000287">
    <property type="term" value="F:magnesium ion binding"/>
    <property type="evidence" value="ECO:0007669"/>
    <property type="project" value="InterPro"/>
</dbReference>
<keyword evidence="5 9" id="KW-0547">Nucleotide-binding</keyword>
<evidence type="ECO:0000313" key="11">
    <source>
        <dbReference type="WBParaSite" id="MBELARI_LOCUS15771"/>
    </source>
</evidence>
<reference evidence="11" key="1">
    <citation type="submission" date="2024-02" db="UniProtKB">
        <authorList>
            <consortium name="WormBaseParasite"/>
        </authorList>
    </citation>
    <scope>IDENTIFICATION</scope>
</reference>
<dbReference type="GO" id="GO:0000166">
    <property type="term" value="F:nucleotide binding"/>
    <property type="evidence" value="ECO:0007669"/>
    <property type="project" value="UniProtKB-KW"/>
</dbReference>
<evidence type="ECO:0000256" key="1">
    <source>
        <dbReference type="ARBA" id="ARBA00000815"/>
    </source>
</evidence>
<comment type="subcellular location">
    <subcellularLocation>
        <location evidence="9">Cytoplasm</location>
    </subcellularLocation>
</comment>
<dbReference type="AlphaFoldDB" id="A0AAF3ENY4"/>
<comment type="catalytic activity">
    <reaction evidence="1 9">
        <text>a ribonucleoside 5'-phosphate + H2O = a ribonucleoside + phosphate</text>
        <dbReference type="Rhea" id="RHEA:12484"/>
        <dbReference type="ChEBI" id="CHEBI:15377"/>
        <dbReference type="ChEBI" id="CHEBI:18254"/>
        <dbReference type="ChEBI" id="CHEBI:43474"/>
        <dbReference type="ChEBI" id="CHEBI:58043"/>
        <dbReference type="EC" id="3.1.3.5"/>
    </reaction>
</comment>
<dbReference type="Gene3D" id="3.40.50.1000">
    <property type="entry name" value="HAD superfamily/HAD-like"/>
    <property type="match status" value="1"/>
</dbReference>
<evidence type="ECO:0000256" key="5">
    <source>
        <dbReference type="ARBA" id="ARBA00022741"/>
    </source>
</evidence>
<evidence type="ECO:0000256" key="9">
    <source>
        <dbReference type="RuleBase" id="RU361276"/>
    </source>
</evidence>
<evidence type="ECO:0000256" key="4">
    <source>
        <dbReference type="ARBA" id="ARBA00022723"/>
    </source>
</evidence>